<feature type="transmembrane region" description="Helical" evidence="6">
    <location>
        <begin position="6"/>
        <end position="25"/>
    </location>
</feature>
<feature type="transmembrane region" description="Helical" evidence="6">
    <location>
        <begin position="113"/>
        <end position="134"/>
    </location>
</feature>
<comment type="similarity">
    <text evidence="2">Belongs to the steroid 5-alpha reductase family.</text>
</comment>
<organism evidence="8 9">
    <name type="scientific">Syncephalis pseudoplumigaleata</name>
    <dbReference type="NCBI Taxonomy" id="1712513"/>
    <lineage>
        <taxon>Eukaryota</taxon>
        <taxon>Fungi</taxon>
        <taxon>Fungi incertae sedis</taxon>
        <taxon>Zoopagomycota</taxon>
        <taxon>Zoopagomycotina</taxon>
        <taxon>Zoopagomycetes</taxon>
        <taxon>Zoopagales</taxon>
        <taxon>Piptocephalidaceae</taxon>
        <taxon>Syncephalis</taxon>
    </lineage>
</organism>
<dbReference type="EMBL" id="KZ989262">
    <property type="protein sequence ID" value="RKP27141.1"/>
    <property type="molecule type" value="Genomic_DNA"/>
</dbReference>
<feature type="transmembrane region" description="Helical" evidence="6">
    <location>
        <begin position="208"/>
        <end position="235"/>
    </location>
</feature>
<reference evidence="9" key="1">
    <citation type="journal article" date="2018" name="Nat. Microbiol.">
        <title>Leveraging single-cell genomics to expand the fungal tree of life.</title>
        <authorList>
            <person name="Ahrendt S.R."/>
            <person name="Quandt C.A."/>
            <person name="Ciobanu D."/>
            <person name="Clum A."/>
            <person name="Salamov A."/>
            <person name="Andreopoulos B."/>
            <person name="Cheng J.F."/>
            <person name="Woyke T."/>
            <person name="Pelin A."/>
            <person name="Henrissat B."/>
            <person name="Reynolds N.K."/>
            <person name="Benny G.L."/>
            <person name="Smith M.E."/>
            <person name="James T.Y."/>
            <person name="Grigoriev I.V."/>
        </authorList>
    </citation>
    <scope>NUCLEOTIDE SEQUENCE [LARGE SCALE GENOMIC DNA]</scope>
    <source>
        <strain evidence="9">Benny S71-1</strain>
    </source>
</reference>
<proteinExistence type="inferred from homology"/>
<accession>A0A4P9Z5Q8</accession>
<keyword evidence="9" id="KW-1185">Reference proteome</keyword>
<protein>
    <recommendedName>
        <fullName evidence="7">3-oxo-5-alpha-steroid 4-dehydrogenase C-terminal domain-containing protein</fullName>
    </recommendedName>
</protein>
<keyword evidence="3 6" id="KW-0812">Transmembrane</keyword>
<evidence type="ECO:0000256" key="1">
    <source>
        <dbReference type="ARBA" id="ARBA00004141"/>
    </source>
</evidence>
<dbReference type="InterPro" id="IPR001104">
    <property type="entry name" value="3-oxo-5_a-steroid_4-DH_C"/>
</dbReference>
<feature type="transmembrane region" description="Helical" evidence="6">
    <location>
        <begin position="56"/>
        <end position="73"/>
    </location>
</feature>
<dbReference type="InterPro" id="IPR039357">
    <property type="entry name" value="SRD5A/TECR"/>
</dbReference>
<gene>
    <name evidence="8" type="ORF">SYNPS1DRAFT_27196</name>
</gene>
<feature type="domain" description="3-oxo-5-alpha-steroid 4-dehydrogenase C-terminal" evidence="7">
    <location>
        <begin position="150"/>
        <end position="226"/>
    </location>
</feature>
<dbReference type="PROSITE" id="PS50244">
    <property type="entry name" value="S5A_REDUCTASE"/>
    <property type="match status" value="1"/>
</dbReference>
<evidence type="ECO:0000256" key="4">
    <source>
        <dbReference type="ARBA" id="ARBA00022989"/>
    </source>
</evidence>
<dbReference type="Proteomes" id="UP000278143">
    <property type="component" value="Unassembled WGS sequence"/>
</dbReference>
<dbReference type="OrthoDB" id="5788137at2759"/>
<dbReference type="Pfam" id="PF02544">
    <property type="entry name" value="Steroid_dh"/>
    <property type="match status" value="1"/>
</dbReference>
<feature type="transmembrane region" description="Helical" evidence="6">
    <location>
        <begin position="146"/>
        <end position="165"/>
    </location>
</feature>
<dbReference type="GO" id="GO:0016020">
    <property type="term" value="C:membrane"/>
    <property type="evidence" value="ECO:0007669"/>
    <property type="project" value="UniProtKB-SubCell"/>
</dbReference>
<evidence type="ECO:0000256" key="6">
    <source>
        <dbReference type="SAM" id="Phobius"/>
    </source>
</evidence>
<keyword evidence="5 6" id="KW-0472">Membrane</keyword>
<dbReference type="PANTHER" id="PTHR10556">
    <property type="entry name" value="3-OXO-5-ALPHA-STEROID 4-DEHYDROGENASE"/>
    <property type="match status" value="1"/>
</dbReference>
<sequence>MSPAIDWPIAGLFILSGALFGYLEATGRHNFPYSKFQERAFGTWMVRGGQCHPRRAFIATYLCGLLLCMGAFWKYGTWHSPYHVVAGWFLIGHQLKRLGEVCFVHHYSGQLSVIMAALMGLGNAIVSVVCAYAVLHRPPTAAEDRFHAVSWPIPLVLLAWGGNHYHHRILASLRPAGSIRRYNAAEAYCIPGRGWFLRAACPHYYFEALAWFAFALIVHRAIVYGVALAIAFYLAGRSWRTR</sequence>
<name>A0A4P9Z5Q8_9FUNG</name>
<evidence type="ECO:0000313" key="9">
    <source>
        <dbReference type="Proteomes" id="UP000278143"/>
    </source>
</evidence>
<evidence type="ECO:0000313" key="8">
    <source>
        <dbReference type="EMBL" id="RKP27141.1"/>
    </source>
</evidence>
<evidence type="ECO:0000256" key="2">
    <source>
        <dbReference type="ARBA" id="ARBA00007742"/>
    </source>
</evidence>
<evidence type="ECO:0000259" key="7">
    <source>
        <dbReference type="Pfam" id="PF02544"/>
    </source>
</evidence>
<dbReference type="AlphaFoldDB" id="A0A4P9Z5Q8"/>
<dbReference type="PANTHER" id="PTHR10556:SF35">
    <property type="entry name" value="3-OXO-5-ALPHA-STEROID 4-DEHYDROGENASE FAMILY PROTEIN"/>
    <property type="match status" value="1"/>
</dbReference>
<evidence type="ECO:0000256" key="5">
    <source>
        <dbReference type="ARBA" id="ARBA00023136"/>
    </source>
</evidence>
<comment type="subcellular location">
    <subcellularLocation>
        <location evidence="1">Membrane</location>
        <topology evidence="1">Multi-pass membrane protein</topology>
    </subcellularLocation>
</comment>
<dbReference type="GO" id="GO:0006629">
    <property type="term" value="P:lipid metabolic process"/>
    <property type="evidence" value="ECO:0007669"/>
    <property type="project" value="InterPro"/>
</dbReference>
<evidence type="ECO:0000256" key="3">
    <source>
        <dbReference type="ARBA" id="ARBA00022692"/>
    </source>
</evidence>
<keyword evidence="4 6" id="KW-1133">Transmembrane helix</keyword>
<dbReference type="GO" id="GO:0016627">
    <property type="term" value="F:oxidoreductase activity, acting on the CH-CH group of donors"/>
    <property type="evidence" value="ECO:0007669"/>
    <property type="project" value="InterPro"/>
</dbReference>